<dbReference type="Gene3D" id="3.30.1330.50">
    <property type="entry name" value="2-C-methyl-D-erythritol 2,4-cyclodiphosphate synthase"/>
    <property type="match status" value="1"/>
</dbReference>
<dbReference type="GO" id="GO:0016114">
    <property type="term" value="P:terpenoid biosynthetic process"/>
    <property type="evidence" value="ECO:0007669"/>
    <property type="project" value="InterPro"/>
</dbReference>
<dbReference type="PROSITE" id="PS01350">
    <property type="entry name" value="ISPF"/>
    <property type="match status" value="1"/>
</dbReference>
<dbReference type="eggNOG" id="COG0245">
    <property type="taxonomic scope" value="Bacteria"/>
</dbReference>
<dbReference type="AlphaFoldDB" id="D0KYJ6"/>
<evidence type="ECO:0000256" key="1">
    <source>
        <dbReference type="ARBA" id="ARBA00000200"/>
    </source>
</evidence>
<dbReference type="GO" id="GO:0046872">
    <property type="term" value="F:metal ion binding"/>
    <property type="evidence" value="ECO:0007669"/>
    <property type="project" value="UniProtKB-KW"/>
</dbReference>
<feature type="domain" description="2-C-methyl-D-erythritol 2,4-cyclodiphosphate synthase" evidence="11">
    <location>
        <begin position="15"/>
        <end position="167"/>
    </location>
</feature>
<evidence type="ECO:0000313" key="13">
    <source>
        <dbReference type="Proteomes" id="UP000009102"/>
    </source>
</evidence>
<proteinExistence type="inferred from homology"/>
<keyword evidence="13" id="KW-1185">Reference proteome</keyword>
<dbReference type="PANTHER" id="PTHR43181:SF1">
    <property type="entry name" value="2-C-METHYL-D-ERYTHRITOL 2,4-CYCLODIPHOSPHATE SYNTHASE, CHLOROPLASTIC"/>
    <property type="match status" value="1"/>
</dbReference>
<comment type="pathway">
    <text evidence="2 9">Isoprenoid biosynthesis; isopentenyl diphosphate biosynthesis via DXP pathway; isopentenyl diphosphate from 1-deoxy-D-xylulose 5-phosphate: step 4/6.</text>
</comment>
<comment type="catalytic activity">
    <reaction evidence="1 9 10">
        <text>4-CDP-2-C-methyl-D-erythritol 2-phosphate = 2-C-methyl-D-erythritol 2,4-cyclic diphosphate + CMP</text>
        <dbReference type="Rhea" id="RHEA:23864"/>
        <dbReference type="ChEBI" id="CHEBI:57919"/>
        <dbReference type="ChEBI" id="CHEBI:58483"/>
        <dbReference type="ChEBI" id="CHEBI:60377"/>
        <dbReference type="EC" id="4.6.1.12"/>
    </reaction>
</comment>
<evidence type="ECO:0000313" key="12">
    <source>
        <dbReference type="EMBL" id="ACX95519.1"/>
    </source>
</evidence>
<feature type="binding site" evidence="9">
    <location>
        <begin position="47"/>
        <end position="48"/>
    </location>
    <ligand>
        <name>4-CDP-2-C-methyl-D-erythritol 2-phosphate</name>
        <dbReference type="ChEBI" id="CHEBI:57919"/>
    </ligand>
</feature>
<dbReference type="HAMAP" id="MF_00107">
    <property type="entry name" value="IspF"/>
    <property type="match status" value="1"/>
</dbReference>
<dbReference type="GO" id="GO:0008685">
    <property type="term" value="F:2-C-methyl-D-erythritol 2,4-cyclodiphosphate synthase activity"/>
    <property type="evidence" value="ECO:0007669"/>
    <property type="project" value="UniProtKB-UniRule"/>
</dbReference>
<evidence type="ECO:0000256" key="8">
    <source>
        <dbReference type="ARBA" id="ARBA00023239"/>
    </source>
</evidence>
<dbReference type="FunFam" id="3.30.1330.50:FF:000001">
    <property type="entry name" value="2-C-methyl-D-erythritol 2,4-cyclodiphosphate synthase"/>
    <property type="match status" value="1"/>
</dbReference>
<feature type="site" description="Transition state stabilizer" evidence="9">
    <location>
        <position position="47"/>
    </location>
</feature>
<evidence type="ECO:0000256" key="6">
    <source>
        <dbReference type="ARBA" id="ARBA00022723"/>
    </source>
</evidence>
<feature type="binding site" evidence="9">
    <location>
        <position position="152"/>
    </location>
    <ligand>
        <name>4-CDP-2-C-methyl-D-erythritol 2-phosphate</name>
        <dbReference type="ChEBI" id="CHEBI:57919"/>
    </ligand>
</feature>
<feature type="binding site" evidence="9">
    <location>
        <begin position="69"/>
        <end position="71"/>
    </location>
    <ligand>
        <name>4-CDP-2-C-methyl-D-erythritol 2-phosphate</name>
        <dbReference type="ChEBI" id="CHEBI:57919"/>
    </ligand>
</feature>
<keyword evidence="7 9" id="KW-0414">Isoprene biosynthesis</keyword>
<evidence type="ECO:0000256" key="9">
    <source>
        <dbReference type="HAMAP-Rule" id="MF_00107"/>
    </source>
</evidence>
<feature type="binding site" evidence="9">
    <location>
        <position position="155"/>
    </location>
    <ligand>
        <name>4-CDP-2-C-methyl-D-erythritol 2-phosphate</name>
        <dbReference type="ChEBI" id="CHEBI:57919"/>
    </ligand>
</feature>
<keyword evidence="6 9" id="KW-0479">Metal-binding</keyword>
<evidence type="ECO:0000256" key="10">
    <source>
        <dbReference type="RuleBase" id="RU004395"/>
    </source>
</evidence>
<feature type="site" description="Transition state stabilizer" evidence="9">
    <location>
        <position position="146"/>
    </location>
</feature>
<dbReference type="KEGG" id="hna:Hneap_0667"/>
<dbReference type="RefSeq" id="WP_012823555.1">
    <property type="nucleotide sequence ID" value="NC_013422.1"/>
</dbReference>
<dbReference type="PANTHER" id="PTHR43181">
    <property type="entry name" value="2-C-METHYL-D-ERYTHRITOL 2,4-CYCLODIPHOSPHATE SYNTHASE, CHLOROPLASTIC"/>
    <property type="match status" value="1"/>
</dbReference>
<reference evidence="12 13" key="1">
    <citation type="submission" date="2009-10" db="EMBL/GenBank/DDBJ databases">
        <title>Complete sequence of Halothiobacillus neapolitanus c2.</title>
        <authorList>
            <consortium name="US DOE Joint Genome Institute"/>
            <person name="Lucas S."/>
            <person name="Copeland A."/>
            <person name="Lapidus A."/>
            <person name="Glavina del Rio T."/>
            <person name="Tice H."/>
            <person name="Bruce D."/>
            <person name="Goodwin L."/>
            <person name="Pitluck S."/>
            <person name="Davenport K."/>
            <person name="Brettin T."/>
            <person name="Detter J.C."/>
            <person name="Han C."/>
            <person name="Tapia R."/>
            <person name="Larimer F."/>
            <person name="Land M."/>
            <person name="Hauser L."/>
            <person name="Kyrpides N."/>
            <person name="Mikhailova N."/>
            <person name="Kerfeld C."/>
            <person name="Cannon G."/>
            <person name="Heinhort S."/>
        </authorList>
    </citation>
    <scope>NUCLEOTIDE SEQUENCE [LARGE SCALE GENOMIC DNA]</scope>
    <source>
        <strain evidence="13">ATCC 23641 / c2</strain>
    </source>
</reference>
<feature type="binding site" evidence="9">
    <location>
        <begin position="74"/>
        <end position="78"/>
    </location>
    <ligand>
        <name>4-CDP-2-C-methyl-D-erythritol 2-phosphate</name>
        <dbReference type="ChEBI" id="CHEBI:57919"/>
    </ligand>
</feature>
<feature type="binding site" evidence="9">
    <location>
        <position position="23"/>
    </location>
    <ligand>
        <name>a divalent metal cation</name>
        <dbReference type="ChEBI" id="CHEBI:60240"/>
    </ligand>
</feature>
<accession>D0KYJ6</accession>
<name>D0KYJ6_HALNC</name>
<sequence>MSEQKSSSFQSVPWRVGHGFDVHAFKPGDHLMIGGVRIPFDQAFKAHSDGDVLIHAFCDALLGAAGLGDIGQHFPDTDPAYLGIDSTRLLTHVHALLMSHHWRIGNADLTIIAQAPRMSTHIPAMRTRLADLLQMEVGALNIKATTTERLGFTGRGEGIAAEAVVLIVRTDTA</sequence>
<comment type="cofactor">
    <cofactor evidence="9">
        <name>a divalent metal cation</name>
        <dbReference type="ChEBI" id="CHEBI:60240"/>
    </cofactor>
    <text evidence="9">Binds 1 divalent metal cation per subunit.</text>
</comment>
<comment type="subunit">
    <text evidence="4 9">Homotrimer.</text>
</comment>
<dbReference type="CDD" id="cd00554">
    <property type="entry name" value="MECDP_synthase"/>
    <property type="match status" value="1"/>
</dbReference>
<dbReference type="OrthoDB" id="9804336at2"/>
<evidence type="ECO:0000256" key="5">
    <source>
        <dbReference type="ARBA" id="ARBA00012579"/>
    </source>
</evidence>
<comment type="function">
    <text evidence="9">Involved in the biosynthesis of isopentenyl diphosphate (IPP) and dimethylallyl diphosphate (DMAPP), two major building blocks of isoprenoid compounds. Catalyzes the conversion of 4-diphosphocytidyl-2-C-methyl-D-erythritol 2-phosphate (CDP-ME2P) to 2-C-methyl-D-erythritol 2,4-cyclodiphosphate (ME-CPP) with a corresponding release of cytidine 5-monophosphate (CMP).</text>
</comment>
<dbReference type="InterPro" id="IPR003526">
    <property type="entry name" value="MECDP_synthase"/>
</dbReference>
<dbReference type="InterPro" id="IPR036571">
    <property type="entry name" value="MECDP_synthase_sf"/>
</dbReference>
<comment type="caution">
    <text evidence="9">Lacks conserved residue(s) required for the propagation of feature annotation.</text>
</comment>
<dbReference type="Pfam" id="PF02542">
    <property type="entry name" value="YgbB"/>
    <property type="match status" value="1"/>
</dbReference>
<dbReference type="STRING" id="555778.Hneap_0667"/>
<dbReference type="HOGENOM" id="CLU_084630_2_0_6"/>
<evidence type="ECO:0000259" key="11">
    <source>
        <dbReference type="Pfam" id="PF02542"/>
    </source>
</evidence>
<evidence type="ECO:0000256" key="3">
    <source>
        <dbReference type="ARBA" id="ARBA00008480"/>
    </source>
</evidence>
<dbReference type="UniPathway" id="UPA00056">
    <property type="reaction ID" value="UER00095"/>
</dbReference>
<gene>
    <name evidence="9" type="primary">ispF</name>
    <name evidence="12" type="ordered locus">Hneap_0667</name>
</gene>
<dbReference type="InterPro" id="IPR020555">
    <property type="entry name" value="MECDP_synthase_CS"/>
</dbReference>
<feature type="binding site" evidence="9">
    <location>
        <begin position="21"/>
        <end position="23"/>
    </location>
    <ligand>
        <name>4-CDP-2-C-methyl-D-erythritol 2-phosphate</name>
        <dbReference type="ChEBI" id="CHEBI:57919"/>
    </ligand>
</feature>
<dbReference type="SUPFAM" id="SSF69765">
    <property type="entry name" value="IpsF-like"/>
    <property type="match status" value="1"/>
</dbReference>
<dbReference type="EC" id="4.6.1.12" evidence="5 9"/>
<protein>
    <recommendedName>
        <fullName evidence="5 9">2-C-methyl-D-erythritol 2,4-cyclodiphosphate synthase</fullName>
        <shortName evidence="9">MECDP-synthase</shortName>
        <shortName evidence="9">MECPP-synthase</shortName>
        <shortName evidence="9">MECPS</shortName>
        <ecNumber evidence="5 9">4.6.1.12</ecNumber>
    </recommendedName>
</protein>
<evidence type="ECO:0000256" key="4">
    <source>
        <dbReference type="ARBA" id="ARBA00011233"/>
    </source>
</evidence>
<evidence type="ECO:0000256" key="2">
    <source>
        <dbReference type="ARBA" id="ARBA00004709"/>
    </source>
</evidence>
<comment type="similarity">
    <text evidence="3 9 10">Belongs to the IspF family.</text>
</comment>
<feature type="binding site" evidence="9">
    <location>
        <position position="55"/>
    </location>
    <ligand>
        <name>a divalent metal cation</name>
        <dbReference type="ChEBI" id="CHEBI:60240"/>
    </ligand>
</feature>
<organism evidence="12 13">
    <name type="scientific">Halothiobacillus neapolitanus (strain ATCC 23641 / DSM 15147 / CIP 104769 / NCIMB 8539 / c2)</name>
    <name type="common">Thiobacillus neapolitanus</name>
    <dbReference type="NCBI Taxonomy" id="555778"/>
    <lineage>
        <taxon>Bacteria</taxon>
        <taxon>Pseudomonadati</taxon>
        <taxon>Pseudomonadota</taxon>
        <taxon>Gammaproteobacteria</taxon>
        <taxon>Chromatiales</taxon>
        <taxon>Halothiobacillaceae</taxon>
        <taxon>Halothiobacillus</taxon>
    </lineage>
</organism>
<feature type="binding site" evidence="9">
    <location>
        <position position="21"/>
    </location>
    <ligand>
        <name>a divalent metal cation</name>
        <dbReference type="ChEBI" id="CHEBI:60240"/>
    </ligand>
</feature>
<evidence type="ECO:0000256" key="7">
    <source>
        <dbReference type="ARBA" id="ARBA00023229"/>
    </source>
</evidence>
<feature type="binding site" evidence="9">
    <location>
        <begin position="145"/>
        <end position="148"/>
    </location>
    <ligand>
        <name>4-CDP-2-C-methyl-D-erythritol 2-phosphate</name>
        <dbReference type="ChEBI" id="CHEBI:57919"/>
    </ligand>
</feature>
<dbReference type="NCBIfam" id="TIGR00151">
    <property type="entry name" value="ispF"/>
    <property type="match status" value="1"/>
</dbReference>
<keyword evidence="8 9" id="KW-0456">Lyase</keyword>
<dbReference type="Proteomes" id="UP000009102">
    <property type="component" value="Chromosome"/>
</dbReference>
<dbReference type="GO" id="GO:0019288">
    <property type="term" value="P:isopentenyl diphosphate biosynthetic process, methylerythritol 4-phosphate pathway"/>
    <property type="evidence" value="ECO:0007669"/>
    <property type="project" value="UniProtKB-UniRule"/>
</dbReference>
<dbReference type="EMBL" id="CP001801">
    <property type="protein sequence ID" value="ACX95519.1"/>
    <property type="molecule type" value="Genomic_DNA"/>
</dbReference>